<organism evidence="1 2">
    <name type="scientific">Mizuhopecten yessoensis</name>
    <name type="common">Japanese scallop</name>
    <name type="synonym">Patinopecten yessoensis</name>
    <dbReference type="NCBI Taxonomy" id="6573"/>
    <lineage>
        <taxon>Eukaryota</taxon>
        <taxon>Metazoa</taxon>
        <taxon>Spiralia</taxon>
        <taxon>Lophotrochozoa</taxon>
        <taxon>Mollusca</taxon>
        <taxon>Bivalvia</taxon>
        <taxon>Autobranchia</taxon>
        <taxon>Pteriomorphia</taxon>
        <taxon>Pectinida</taxon>
        <taxon>Pectinoidea</taxon>
        <taxon>Pectinidae</taxon>
        <taxon>Mizuhopecten</taxon>
    </lineage>
</organism>
<name>A0A210Q7G2_MIZYE</name>
<gene>
    <name evidence="1" type="ORF">KP79_PYT01664</name>
</gene>
<proteinExistence type="predicted"/>
<evidence type="ECO:0008006" key="3">
    <source>
        <dbReference type="Google" id="ProtNLM"/>
    </source>
</evidence>
<evidence type="ECO:0000313" key="2">
    <source>
        <dbReference type="Proteomes" id="UP000242188"/>
    </source>
</evidence>
<dbReference type="Proteomes" id="UP000242188">
    <property type="component" value="Unassembled WGS sequence"/>
</dbReference>
<dbReference type="EMBL" id="NEDP02004702">
    <property type="protein sequence ID" value="OWF44664.1"/>
    <property type="molecule type" value="Genomic_DNA"/>
</dbReference>
<dbReference type="Gene3D" id="3.40.50.11350">
    <property type="match status" value="1"/>
</dbReference>
<evidence type="ECO:0000313" key="1">
    <source>
        <dbReference type="EMBL" id="OWF44664.1"/>
    </source>
</evidence>
<accession>A0A210Q7G2</accession>
<keyword evidence="2" id="KW-1185">Reference proteome</keyword>
<protein>
    <recommendedName>
        <fullName evidence="3">Alpha-(1,6)-fucosyltransferase</fullName>
    </recommendedName>
</protein>
<dbReference type="OrthoDB" id="9979734at2759"/>
<reference evidence="1 2" key="1">
    <citation type="journal article" date="2017" name="Nat. Ecol. Evol.">
        <title>Scallop genome provides insights into evolution of bilaterian karyotype and development.</title>
        <authorList>
            <person name="Wang S."/>
            <person name="Zhang J."/>
            <person name="Jiao W."/>
            <person name="Li J."/>
            <person name="Xun X."/>
            <person name="Sun Y."/>
            <person name="Guo X."/>
            <person name="Huan P."/>
            <person name="Dong B."/>
            <person name="Zhang L."/>
            <person name="Hu X."/>
            <person name="Sun X."/>
            <person name="Wang J."/>
            <person name="Zhao C."/>
            <person name="Wang Y."/>
            <person name="Wang D."/>
            <person name="Huang X."/>
            <person name="Wang R."/>
            <person name="Lv J."/>
            <person name="Li Y."/>
            <person name="Zhang Z."/>
            <person name="Liu B."/>
            <person name="Lu W."/>
            <person name="Hui Y."/>
            <person name="Liang J."/>
            <person name="Zhou Z."/>
            <person name="Hou R."/>
            <person name="Li X."/>
            <person name="Liu Y."/>
            <person name="Li H."/>
            <person name="Ning X."/>
            <person name="Lin Y."/>
            <person name="Zhao L."/>
            <person name="Xing Q."/>
            <person name="Dou J."/>
            <person name="Li Y."/>
            <person name="Mao J."/>
            <person name="Guo H."/>
            <person name="Dou H."/>
            <person name="Li T."/>
            <person name="Mu C."/>
            <person name="Jiang W."/>
            <person name="Fu Q."/>
            <person name="Fu X."/>
            <person name="Miao Y."/>
            <person name="Liu J."/>
            <person name="Yu Q."/>
            <person name="Li R."/>
            <person name="Liao H."/>
            <person name="Li X."/>
            <person name="Kong Y."/>
            <person name="Jiang Z."/>
            <person name="Chourrout D."/>
            <person name="Li R."/>
            <person name="Bao Z."/>
        </authorList>
    </citation>
    <scope>NUCLEOTIDE SEQUENCE [LARGE SCALE GENOMIC DNA]</scope>
    <source>
        <strain evidence="1 2">PY_sf001</strain>
    </source>
</reference>
<sequence length="321" mass="36954">MQALPLKGFIVYDCDDQHRGGCGGWSDRMSGMFSVYVISVMLRKHFLIKYTRSGNLTDFLIPNSFDWKYNSSILTGRSSDYLDFFCKTPNAIKKQNLTGLNNLFSKDVNFVRMNWDYTEHFRKFRGVQNVIPWIQELHFSDIYLKFFKTLFKPTHMITKTVNKVIQNVTKLACAHIRMGGSVTIKGDDTHTDEKQLVHIWNFLKTKEASKYSIFIATDAEFVRKRAKVLFKHLLETEGRIVHIDWGAKGAGLVGGYWKVVVDFFVLTKCDILVLTMSGFGIMSSYLNTNVSHMYCLTPHALVPCSRYTVHNFYPGQVLSPF</sequence>
<dbReference type="AlphaFoldDB" id="A0A210Q7G2"/>
<comment type="caution">
    <text evidence="1">The sequence shown here is derived from an EMBL/GenBank/DDBJ whole genome shotgun (WGS) entry which is preliminary data.</text>
</comment>